<dbReference type="EMBL" id="AMYD01000735">
    <property type="protein sequence ID" value="EQB56413.1"/>
    <property type="molecule type" value="Genomic_DNA"/>
</dbReference>
<sequence length="222" mass="25124">MASPEVRQCKMIKEPGDDIVSTPESRPRLASHSGSDSGLISLSPDRTLEGNDAVDVQHMHQVQRFMIDKQRGLIRDVEHHGKQIKEIDAGQSLANKRILEALTLARRFEHVSQGQSKLESNVATQLELMKALDTRFQKELSLANIVNEAQLDLVNGRLEKQLHGLTSILRTHVETVYDGMGKMETRMEMRDKAVLTRVFQFYGFILAVLVAVVAVQVKFFWF</sequence>
<keyword evidence="2" id="KW-0812">Transmembrane</keyword>
<feature type="region of interest" description="Disordered" evidence="1">
    <location>
        <begin position="1"/>
        <end position="46"/>
    </location>
</feature>
<evidence type="ECO:0000313" key="3">
    <source>
        <dbReference type="EMBL" id="EQB56413.1"/>
    </source>
</evidence>
<name>T0KUQ9_COLGC</name>
<keyword evidence="2" id="KW-0472">Membrane</keyword>
<comment type="caution">
    <text evidence="3">The sequence shown here is derived from an EMBL/GenBank/DDBJ whole genome shotgun (WGS) entry which is preliminary data.</text>
</comment>
<evidence type="ECO:0000256" key="2">
    <source>
        <dbReference type="SAM" id="Phobius"/>
    </source>
</evidence>
<keyword evidence="2" id="KW-1133">Transmembrane helix</keyword>
<reference evidence="4" key="1">
    <citation type="journal article" date="2013" name="Mol. Plant Microbe Interact.">
        <title>Global aspects of pacC regulation of pathogenicity genes in Colletotrichum gloeosporioides as revealed by transcriptome analysis.</title>
        <authorList>
            <person name="Alkan N."/>
            <person name="Meng X."/>
            <person name="Friedlander G."/>
            <person name="Reuveni E."/>
            <person name="Sukno S."/>
            <person name="Sherman A."/>
            <person name="Thon M."/>
            <person name="Fluhr R."/>
            <person name="Prusky D."/>
        </authorList>
    </citation>
    <scope>NUCLEOTIDE SEQUENCE [LARGE SCALE GENOMIC DNA]</scope>
    <source>
        <strain evidence="4">Cg-14</strain>
    </source>
</reference>
<evidence type="ECO:0000256" key="1">
    <source>
        <dbReference type="SAM" id="MobiDB-lite"/>
    </source>
</evidence>
<dbReference type="Proteomes" id="UP000015530">
    <property type="component" value="Unassembled WGS sequence"/>
</dbReference>
<accession>T0KUQ9</accession>
<dbReference type="OrthoDB" id="4828057at2759"/>
<gene>
    <name evidence="3" type="ORF">CGLO_03581</name>
</gene>
<dbReference type="HOGENOM" id="CLU_1245253_0_0_1"/>
<feature type="transmembrane region" description="Helical" evidence="2">
    <location>
        <begin position="199"/>
        <end position="221"/>
    </location>
</feature>
<dbReference type="AlphaFoldDB" id="T0KUQ9"/>
<feature type="compositionally biased region" description="Basic and acidic residues" evidence="1">
    <location>
        <begin position="7"/>
        <end position="16"/>
    </location>
</feature>
<evidence type="ECO:0000313" key="4">
    <source>
        <dbReference type="Proteomes" id="UP000015530"/>
    </source>
</evidence>
<proteinExistence type="predicted"/>
<protein>
    <submittedName>
        <fullName evidence="3">Uncharacterized protein</fullName>
    </submittedName>
</protein>
<organism evidence="3 4">
    <name type="scientific">Colletotrichum gloeosporioides (strain Cg-14)</name>
    <name type="common">Anthracnose fungus</name>
    <name type="synonym">Glomerella cingulata</name>
    <dbReference type="NCBI Taxonomy" id="1237896"/>
    <lineage>
        <taxon>Eukaryota</taxon>
        <taxon>Fungi</taxon>
        <taxon>Dikarya</taxon>
        <taxon>Ascomycota</taxon>
        <taxon>Pezizomycotina</taxon>
        <taxon>Sordariomycetes</taxon>
        <taxon>Hypocreomycetidae</taxon>
        <taxon>Glomerellales</taxon>
        <taxon>Glomerellaceae</taxon>
        <taxon>Colletotrichum</taxon>
        <taxon>Colletotrichum gloeosporioides species complex</taxon>
    </lineage>
</organism>